<organism evidence="3 4">
    <name type="scientific">bacterium (Candidatus Gribaldobacteria) CG10_big_fil_rev_8_21_14_0_10_41_12</name>
    <dbReference type="NCBI Taxonomy" id="2014277"/>
    <lineage>
        <taxon>Bacteria</taxon>
        <taxon>Candidatus Gribaldobacteria</taxon>
    </lineage>
</organism>
<name>A0A2H0UZP8_9BACT</name>
<dbReference type="PANTHER" id="PTHR21340:SF0">
    <property type="entry name" value="BIS(5'-NUCLEOSYL)-TETRAPHOSPHATASE [ASYMMETRICAL]"/>
    <property type="match status" value="1"/>
</dbReference>
<dbReference type="InterPro" id="IPR051325">
    <property type="entry name" value="Nudix_hydrolase_domain"/>
</dbReference>
<dbReference type="AlphaFoldDB" id="A0A2H0UZP8"/>
<proteinExistence type="predicted"/>
<reference evidence="4" key="1">
    <citation type="submission" date="2017-09" db="EMBL/GenBank/DDBJ databases">
        <title>Depth-based differentiation of microbial function through sediment-hosted aquifers and enrichment of novel symbionts in the deep terrestrial subsurface.</title>
        <authorList>
            <person name="Probst A.J."/>
            <person name="Ladd B."/>
            <person name="Jarett J.K."/>
            <person name="Geller-Mcgrath D.E."/>
            <person name="Sieber C.M.K."/>
            <person name="Emerson J.B."/>
            <person name="Anantharaman K."/>
            <person name="Thomas B.C."/>
            <person name="Malmstrom R."/>
            <person name="Stieglmeier M."/>
            <person name="Klingl A."/>
            <person name="Woyke T."/>
            <person name="Ryan C.M."/>
            <person name="Banfield J.F."/>
        </authorList>
    </citation>
    <scope>NUCLEOTIDE SEQUENCE [LARGE SCALE GENOMIC DNA]</scope>
</reference>
<dbReference type="Proteomes" id="UP000228906">
    <property type="component" value="Unassembled WGS sequence"/>
</dbReference>
<evidence type="ECO:0000256" key="1">
    <source>
        <dbReference type="ARBA" id="ARBA00022801"/>
    </source>
</evidence>
<dbReference type="GO" id="GO:0004081">
    <property type="term" value="F:bis(5'-nucleosyl)-tetraphosphatase (asymmetrical) activity"/>
    <property type="evidence" value="ECO:0007669"/>
    <property type="project" value="TreeGrafter"/>
</dbReference>
<evidence type="ECO:0000313" key="4">
    <source>
        <dbReference type="Proteomes" id="UP000228906"/>
    </source>
</evidence>
<keyword evidence="1" id="KW-0378">Hydrolase</keyword>
<sequence length="172" mass="20074">MDLYQNIAKIIKREICDSEETYREFCQRLEQGSLTRDENPLTHFGTFFLPFNPKNKQLFLAHHKKSGLWIAPGGHIDKGEILLETLNREIWEELGVKDHFKEAPNPFLLTITRINNTTQPCKTHYDIWYLMTTDGANFNVDPQEFYSTKWLSIDEARKIVTAPTNITALKML</sequence>
<gene>
    <name evidence="3" type="ORF">COU03_01265</name>
</gene>
<dbReference type="InterPro" id="IPR015797">
    <property type="entry name" value="NUDIX_hydrolase-like_dom_sf"/>
</dbReference>
<comment type="caution">
    <text evidence="3">The sequence shown here is derived from an EMBL/GenBank/DDBJ whole genome shotgun (WGS) entry which is preliminary data.</text>
</comment>
<dbReference type="Pfam" id="PF00293">
    <property type="entry name" value="NUDIX"/>
    <property type="match status" value="1"/>
</dbReference>
<protein>
    <recommendedName>
        <fullName evidence="2">Nudix hydrolase domain-containing protein</fullName>
    </recommendedName>
</protein>
<dbReference type="Gene3D" id="3.90.79.10">
    <property type="entry name" value="Nucleoside Triphosphate Pyrophosphohydrolase"/>
    <property type="match status" value="1"/>
</dbReference>
<dbReference type="GO" id="GO:0006167">
    <property type="term" value="P:AMP biosynthetic process"/>
    <property type="evidence" value="ECO:0007669"/>
    <property type="project" value="TreeGrafter"/>
</dbReference>
<dbReference type="EMBL" id="PFAV01000021">
    <property type="protein sequence ID" value="PIR91659.1"/>
    <property type="molecule type" value="Genomic_DNA"/>
</dbReference>
<dbReference type="PANTHER" id="PTHR21340">
    <property type="entry name" value="DIADENOSINE 5,5-P1,P4-TETRAPHOSPHATE PYROPHOSPHOHYDROLASE MUTT"/>
    <property type="match status" value="1"/>
</dbReference>
<feature type="domain" description="Nudix hydrolase" evidence="2">
    <location>
        <begin position="41"/>
        <end position="172"/>
    </location>
</feature>
<evidence type="ECO:0000259" key="2">
    <source>
        <dbReference type="PROSITE" id="PS51462"/>
    </source>
</evidence>
<evidence type="ECO:0000313" key="3">
    <source>
        <dbReference type="EMBL" id="PIR91659.1"/>
    </source>
</evidence>
<dbReference type="InterPro" id="IPR020084">
    <property type="entry name" value="NUDIX_hydrolase_CS"/>
</dbReference>
<dbReference type="InterPro" id="IPR000086">
    <property type="entry name" value="NUDIX_hydrolase_dom"/>
</dbReference>
<dbReference type="PROSITE" id="PS51462">
    <property type="entry name" value="NUDIX"/>
    <property type="match status" value="1"/>
</dbReference>
<dbReference type="GO" id="GO:0006754">
    <property type="term" value="P:ATP biosynthetic process"/>
    <property type="evidence" value="ECO:0007669"/>
    <property type="project" value="TreeGrafter"/>
</dbReference>
<dbReference type="PROSITE" id="PS00893">
    <property type="entry name" value="NUDIX_BOX"/>
    <property type="match status" value="1"/>
</dbReference>
<dbReference type="SUPFAM" id="SSF55811">
    <property type="entry name" value="Nudix"/>
    <property type="match status" value="1"/>
</dbReference>
<accession>A0A2H0UZP8</accession>